<organism evidence="2 3">
    <name type="scientific">Citricoccus nitrophenolicus</name>
    <dbReference type="NCBI Taxonomy" id="863575"/>
    <lineage>
        <taxon>Bacteria</taxon>
        <taxon>Bacillati</taxon>
        <taxon>Actinomycetota</taxon>
        <taxon>Actinomycetes</taxon>
        <taxon>Micrococcales</taxon>
        <taxon>Micrococcaceae</taxon>
        <taxon>Citricoccus</taxon>
    </lineage>
</organism>
<feature type="transmembrane region" description="Helical" evidence="1">
    <location>
        <begin position="25"/>
        <end position="48"/>
    </location>
</feature>
<keyword evidence="1" id="KW-0472">Membrane</keyword>
<keyword evidence="1" id="KW-0812">Transmembrane</keyword>
<proteinExistence type="predicted"/>
<protein>
    <recommendedName>
        <fullName evidence="4">Holin</fullName>
    </recommendedName>
</protein>
<sequence>MATTQPAPGTPTQVAHPAKTTVRTVVQTLVAVAVGVVVLGPPIIDAIVQEPGLPEQIRGPLLAVSGVVVAVGAIAARIMAVPGVNRLLERIGLGTGVEDEPGGHEAITSDVLD</sequence>
<dbReference type="EMBL" id="JBDXMX010000001">
    <property type="protein sequence ID" value="MEO9246479.1"/>
    <property type="molecule type" value="Genomic_DNA"/>
</dbReference>
<dbReference type="Proteomes" id="UP001484097">
    <property type="component" value="Unassembled WGS sequence"/>
</dbReference>
<comment type="caution">
    <text evidence="2">The sequence shown here is derived from an EMBL/GenBank/DDBJ whole genome shotgun (WGS) entry which is preliminary data.</text>
</comment>
<dbReference type="RefSeq" id="WP_347918548.1">
    <property type="nucleotide sequence ID" value="NZ_JBDXMX010000001.1"/>
</dbReference>
<keyword evidence="3" id="KW-1185">Reference proteome</keyword>
<feature type="transmembrane region" description="Helical" evidence="1">
    <location>
        <begin position="60"/>
        <end position="80"/>
    </location>
</feature>
<name>A0ABV0IE90_9MICC</name>
<evidence type="ECO:0000313" key="2">
    <source>
        <dbReference type="EMBL" id="MEO9246479.1"/>
    </source>
</evidence>
<reference evidence="2 3" key="1">
    <citation type="submission" date="2024-05" db="EMBL/GenBank/DDBJ databases">
        <authorList>
            <person name="Yi C."/>
        </authorList>
    </citation>
    <scope>NUCLEOTIDE SEQUENCE [LARGE SCALE GENOMIC DNA]</scope>
    <source>
        <strain evidence="2 3">XS13</strain>
    </source>
</reference>
<accession>A0ABV0IE90</accession>
<keyword evidence="1" id="KW-1133">Transmembrane helix</keyword>
<evidence type="ECO:0000256" key="1">
    <source>
        <dbReference type="SAM" id="Phobius"/>
    </source>
</evidence>
<evidence type="ECO:0000313" key="3">
    <source>
        <dbReference type="Proteomes" id="UP001484097"/>
    </source>
</evidence>
<evidence type="ECO:0008006" key="4">
    <source>
        <dbReference type="Google" id="ProtNLM"/>
    </source>
</evidence>
<gene>
    <name evidence="2" type="ORF">ABDK96_02145</name>
</gene>